<sequence length="261" mass="29904">MLPLTLLALFTWCAVACPTSFPTFNTSLPGGGMGILGPWFGEEKSGRWPKNPNDHGKTEIPYCYKNKAAKDELETLVGRGWGIWQRYIGHYGPESGHSLIFARRLVPVVAHELGHIFGLMHENSRGDRDEYVQFNCHNLIGFAEALEKATTDGFTKDELCNNFNVANNYKFDATQYYKWENKGMEYSSDYDYNSIMHYSSWQSHNPALTDADPTNLDKYPLVRLTGGRNRQKSLLPLPLPYPDWQISKFDEDSIKMLYPWE</sequence>
<dbReference type="GO" id="GO:0004222">
    <property type="term" value="F:metalloendopeptidase activity"/>
    <property type="evidence" value="ECO:0007669"/>
    <property type="project" value="UniProtKB-UniRule"/>
</dbReference>
<dbReference type="InterPro" id="IPR001506">
    <property type="entry name" value="Peptidase_M12A"/>
</dbReference>
<dbReference type="AlphaFoldDB" id="A0A8J2IGK1"/>
<comment type="caution">
    <text evidence="3">The sequence shown here is derived from an EMBL/GenBank/DDBJ whole genome shotgun (WGS) entry which is preliminary data.</text>
</comment>
<feature type="domain" description="Peptidase M12A" evidence="2">
    <location>
        <begin position="71"/>
        <end position="177"/>
    </location>
</feature>
<dbReference type="GO" id="GO:0006508">
    <property type="term" value="P:proteolysis"/>
    <property type="evidence" value="ECO:0007669"/>
    <property type="project" value="UniProtKB-KW"/>
</dbReference>
<keyword evidence="1" id="KW-0645">Protease</keyword>
<accession>A0A8J2IGK1</accession>
<dbReference type="Pfam" id="PF01400">
    <property type="entry name" value="Astacin"/>
    <property type="match status" value="1"/>
</dbReference>
<dbReference type="SUPFAM" id="SSF55486">
    <property type="entry name" value="Metalloproteases ('zincins'), catalytic domain"/>
    <property type="match status" value="1"/>
</dbReference>
<dbReference type="EMBL" id="CAJRGZ010000032">
    <property type="protein sequence ID" value="CAG5188429.1"/>
    <property type="molecule type" value="Genomic_DNA"/>
</dbReference>
<proteinExistence type="predicted"/>
<evidence type="ECO:0000313" key="3">
    <source>
        <dbReference type="EMBL" id="CAG5188429.1"/>
    </source>
</evidence>
<dbReference type="RefSeq" id="XP_043175534.1">
    <property type="nucleotide sequence ID" value="XM_043319599.1"/>
</dbReference>
<dbReference type="EC" id="3.4.24.-" evidence="1"/>
<dbReference type="PANTHER" id="PTHR10127:SF850">
    <property type="entry name" value="METALLOENDOPEPTIDASE"/>
    <property type="match status" value="1"/>
</dbReference>
<keyword evidence="4" id="KW-1185">Reference proteome</keyword>
<dbReference type="PRINTS" id="PR00480">
    <property type="entry name" value="ASTACIN"/>
</dbReference>
<evidence type="ECO:0000313" key="4">
    <source>
        <dbReference type="Proteomes" id="UP000676310"/>
    </source>
</evidence>
<gene>
    <name evidence="3" type="ORF">ALTATR162_LOCUS11955</name>
</gene>
<dbReference type="GO" id="GO:0046872">
    <property type="term" value="F:metal ion binding"/>
    <property type="evidence" value="ECO:0007669"/>
    <property type="project" value="UniProtKB-KW"/>
</dbReference>
<dbReference type="Proteomes" id="UP000676310">
    <property type="component" value="Unassembled WGS sequence"/>
</dbReference>
<name>A0A8J2IGK1_9PLEO</name>
<feature type="signal peptide" evidence="1">
    <location>
        <begin position="1"/>
        <end position="16"/>
    </location>
</feature>
<evidence type="ECO:0000256" key="1">
    <source>
        <dbReference type="RuleBase" id="RU361183"/>
    </source>
</evidence>
<dbReference type="OrthoDB" id="291007at2759"/>
<evidence type="ECO:0000259" key="2">
    <source>
        <dbReference type="Pfam" id="PF01400"/>
    </source>
</evidence>
<dbReference type="GeneID" id="67012284"/>
<dbReference type="PANTHER" id="PTHR10127">
    <property type="entry name" value="DISCOIDIN, CUB, EGF, LAMININ , AND ZINC METALLOPROTEASE DOMAIN CONTAINING"/>
    <property type="match status" value="1"/>
</dbReference>
<comment type="cofactor">
    <cofactor evidence="1">
        <name>Zn(2+)</name>
        <dbReference type="ChEBI" id="CHEBI:29105"/>
    </cofactor>
    <text evidence="1">Binds 1 zinc ion per subunit.</text>
</comment>
<organism evidence="3 4">
    <name type="scientific">Alternaria atra</name>
    <dbReference type="NCBI Taxonomy" id="119953"/>
    <lineage>
        <taxon>Eukaryota</taxon>
        <taxon>Fungi</taxon>
        <taxon>Dikarya</taxon>
        <taxon>Ascomycota</taxon>
        <taxon>Pezizomycotina</taxon>
        <taxon>Dothideomycetes</taxon>
        <taxon>Pleosporomycetidae</taxon>
        <taxon>Pleosporales</taxon>
        <taxon>Pleosporineae</taxon>
        <taxon>Pleosporaceae</taxon>
        <taxon>Alternaria</taxon>
        <taxon>Alternaria sect. Ulocladioides</taxon>
    </lineage>
</organism>
<keyword evidence="1" id="KW-0482">Metalloprotease</keyword>
<keyword evidence="1" id="KW-0862">Zinc</keyword>
<feature type="chain" id="PRO_5035339588" description="Metalloendopeptidase" evidence="1">
    <location>
        <begin position="17"/>
        <end position="261"/>
    </location>
</feature>
<keyword evidence="1" id="KW-0378">Hydrolase</keyword>
<reference evidence="3" key="1">
    <citation type="submission" date="2021-05" db="EMBL/GenBank/DDBJ databases">
        <authorList>
            <person name="Stam R."/>
        </authorList>
    </citation>
    <scope>NUCLEOTIDE SEQUENCE</scope>
    <source>
        <strain evidence="3">CS162</strain>
    </source>
</reference>
<keyword evidence="1" id="KW-0479">Metal-binding</keyword>
<protein>
    <recommendedName>
        <fullName evidence="1">Metalloendopeptidase</fullName>
        <ecNumber evidence="1">3.4.24.-</ecNumber>
    </recommendedName>
</protein>
<dbReference type="InterPro" id="IPR024079">
    <property type="entry name" value="MetalloPept_cat_dom_sf"/>
</dbReference>
<dbReference type="Gene3D" id="3.40.390.10">
    <property type="entry name" value="Collagenase (Catalytic Domain)"/>
    <property type="match status" value="1"/>
</dbReference>
<keyword evidence="1" id="KW-0732">Signal</keyword>